<name>A0A5S6QUG6_TRIMR</name>
<dbReference type="WBParaSite" id="TMUE_3000010779.1">
    <property type="protein sequence ID" value="TMUE_3000010779.1"/>
    <property type="gene ID" value="WBGene00286628"/>
</dbReference>
<feature type="compositionally biased region" description="Basic residues" evidence="1">
    <location>
        <begin position="136"/>
        <end position="152"/>
    </location>
</feature>
<feature type="compositionally biased region" description="Basic and acidic residues" evidence="1">
    <location>
        <begin position="1"/>
        <end position="10"/>
    </location>
</feature>
<feature type="compositionally biased region" description="Acidic residues" evidence="1">
    <location>
        <begin position="91"/>
        <end position="130"/>
    </location>
</feature>
<reference evidence="3" key="1">
    <citation type="submission" date="2019-12" db="UniProtKB">
        <authorList>
            <consortium name="WormBaseParasite"/>
        </authorList>
    </citation>
    <scope>IDENTIFICATION</scope>
</reference>
<organism evidence="2 3">
    <name type="scientific">Trichuris muris</name>
    <name type="common">Mouse whipworm</name>
    <dbReference type="NCBI Taxonomy" id="70415"/>
    <lineage>
        <taxon>Eukaryota</taxon>
        <taxon>Metazoa</taxon>
        <taxon>Ecdysozoa</taxon>
        <taxon>Nematoda</taxon>
        <taxon>Enoplea</taxon>
        <taxon>Dorylaimia</taxon>
        <taxon>Trichinellida</taxon>
        <taxon>Trichuridae</taxon>
        <taxon>Trichuris</taxon>
    </lineage>
</organism>
<dbReference type="AlphaFoldDB" id="A0A5S6QUG6"/>
<sequence>MSSSEEKSDVENEELLEGSDKDLSASEEQEESSAEEKGNNKAVSKKPVPSRSARLEKSASEESYDSGDKKRGKTERKKRVAAARVASYADDAPESEESIPESESEAYEQEESEEDEDEWKGDADSGSDFESEMKKGKGGKGKKGAVVKRNARPTRANAKRGSASKKRGSSASDVSDDSGGEDSYVPRPSKRRQLSSNEHRGVTVEGSGSSDGE</sequence>
<dbReference type="STRING" id="70415.A0A5S6QUG6"/>
<feature type="region of interest" description="Disordered" evidence="1">
    <location>
        <begin position="1"/>
        <end position="213"/>
    </location>
</feature>
<keyword evidence="2" id="KW-1185">Reference proteome</keyword>
<protein>
    <submittedName>
        <fullName evidence="3">Uncharacterized protein</fullName>
    </submittedName>
</protein>
<evidence type="ECO:0000313" key="2">
    <source>
        <dbReference type="Proteomes" id="UP000046395"/>
    </source>
</evidence>
<dbReference type="Proteomes" id="UP000046395">
    <property type="component" value="Unassembled WGS sequence"/>
</dbReference>
<evidence type="ECO:0000313" key="3">
    <source>
        <dbReference type="WBParaSite" id="TMUE_3000010779.1"/>
    </source>
</evidence>
<accession>A0A5S6QUG6</accession>
<feature type="compositionally biased region" description="Basic residues" evidence="1">
    <location>
        <begin position="70"/>
        <end position="81"/>
    </location>
</feature>
<evidence type="ECO:0000256" key="1">
    <source>
        <dbReference type="SAM" id="MobiDB-lite"/>
    </source>
</evidence>
<proteinExistence type="predicted"/>